<evidence type="ECO:0000313" key="3">
    <source>
        <dbReference type="EMBL" id="ENV35143.1"/>
    </source>
</evidence>
<protein>
    <recommendedName>
        <fullName evidence="2">Bacterial Ig domain-containing protein</fullName>
    </recommendedName>
</protein>
<feature type="domain" description="Bacterial Ig" evidence="2">
    <location>
        <begin position="284"/>
        <end position="358"/>
    </location>
</feature>
<feature type="domain" description="Bacterial Ig" evidence="2">
    <location>
        <begin position="127"/>
        <end position="196"/>
    </location>
</feature>
<dbReference type="RefSeq" id="WP_004856653.1">
    <property type="nucleotide sequence ID" value="NZ_KB849537.1"/>
</dbReference>
<reference evidence="3 4" key="1">
    <citation type="submission" date="2013-02" db="EMBL/GenBank/DDBJ databases">
        <title>The Genome Sequence of Acinetobacter gerneri CIP 107464.</title>
        <authorList>
            <consortium name="The Broad Institute Genome Sequencing Platform"/>
            <consortium name="The Broad Institute Genome Sequencing Center for Infectious Disease"/>
            <person name="Cerqueira G."/>
            <person name="Feldgarden M."/>
            <person name="Courvalin P."/>
            <person name="Perichon B."/>
            <person name="Grillot-Courvalin C."/>
            <person name="Clermont D."/>
            <person name="Rocha E."/>
            <person name="Yoon E.-J."/>
            <person name="Nemec A."/>
            <person name="Walker B."/>
            <person name="Young S.K."/>
            <person name="Zeng Q."/>
            <person name="Gargeya S."/>
            <person name="Fitzgerald M."/>
            <person name="Haas B."/>
            <person name="Abouelleil A."/>
            <person name="Alvarado L."/>
            <person name="Arachchi H.M."/>
            <person name="Berlin A.M."/>
            <person name="Chapman S.B."/>
            <person name="Dewar J."/>
            <person name="Goldberg J."/>
            <person name="Griggs A."/>
            <person name="Gujja S."/>
            <person name="Hansen M."/>
            <person name="Howarth C."/>
            <person name="Imamovic A."/>
            <person name="Larimer J."/>
            <person name="McCowan C."/>
            <person name="Murphy C."/>
            <person name="Neiman D."/>
            <person name="Pearson M."/>
            <person name="Priest M."/>
            <person name="Roberts A."/>
            <person name="Saif S."/>
            <person name="Shea T."/>
            <person name="Sisk P."/>
            <person name="Sykes S."/>
            <person name="Wortman J."/>
            <person name="Nusbaum C."/>
            <person name="Birren B."/>
        </authorList>
    </citation>
    <scope>NUCLEOTIDE SEQUENCE [LARGE SCALE GENOMIC DNA]</scope>
    <source>
        <strain evidence="3 4">CIP 107464</strain>
    </source>
</reference>
<dbReference type="Gene3D" id="2.60.40.10">
    <property type="entry name" value="Immunoglobulins"/>
    <property type="match status" value="7"/>
</dbReference>
<dbReference type="GeneID" id="84211923"/>
<sequence length="597" mass="60176">GHWEVPNPGLKDGDEIKANATDPAGNKGDDATAIVDAIPPSKPIVTENNGDGIGGTGEPGSEVIITDKDGNTVTTTVDPSGNWHIGPENPLEEGEKGTIEAKDPAGNTSGKDPIVGGDQTPPSKPIVTENNGDGIGGTGEPGSKVIITDKDGNTVTTTVDPSGNWHIGPENPLEEGEKGTIEAKDPAGNTSGKDPIVGGDQTPPPIPVVTENNANGLGGTGEPGSKVTITDKDGNTVTTTVDPSGHWHVGPNPLEEGEKGTIEAKDAAGNSSEKGPVIGGDQTAPDAPEINPINLVDPITGTAEPNSEVVVKFPNGTTTTVQADDKGNWSVPNPGLKDGDTVTVTATDKAGNTSNPATEVVDGIPPKAPVVNPVNGHDPITGTSEPGATIHVKFPDGTTVTTTVDASGKWSVPNPGLADKSQIIVNATDPAGNKSPDVLATVDAFAAAPTIALANDTGTSKTDGITSDGTVKVSGLETRAKWEYSLDGGKTWKTGAGTTFVIPEGKYDAGKILVKQTDIAGNSSTNASLGPVTIDKTVPNVPVINTTGEHTPIVGSAEAGSIVKVTYPDGQGGTTTVTTTADASGNWTVPNPGLKDG</sequence>
<dbReference type="Proteomes" id="UP000013117">
    <property type="component" value="Unassembled WGS sequence"/>
</dbReference>
<dbReference type="eggNOG" id="COG3170">
    <property type="taxonomic scope" value="Bacteria"/>
</dbReference>
<comment type="caution">
    <text evidence="3">The sequence shown here is derived from an EMBL/GenBank/DDBJ whole genome shotgun (WGS) entry which is preliminary data.</text>
</comment>
<evidence type="ECO:0000313" key="4">
    <source>
        <dbReference type="Proteomes" id="UP000013117"/>
    </source>
</evidence>
<feature type="compositionally biased region" description="Basic and acidic residues" evidence="1">
    <location>
        <begin position="256"/>
        <end position="266"/>
    </location>
</feature>
<name>N8ZTS4_9GAMM</name>
<evidence type="ECO:0000256" key="1">
    <source>
        <dbReference type="SAM" id="MobiDB-lite"/>
    </source>
</evidence>
<feature type="region of interest" description="Disordered" evidence="1">
    <location>
        <begin position="574"/>
        <end position="597"/>
    </location>
</feature>
<dbReference type="NCBIfam" id="NF033510">
    <property type="entry name" value="Ca_tandemer"/>
    <property type="match status" value="5"/>
</dbReference>
<feature type="non-terminal residue" evidence="3">
    <location>
        <position position="597"/>
    </location>
</feature>
<dbReference type="EMBL" id="APPN01000049">
    <property type="protein sequence ID" value="ENV35143.1"/>
    <property type="molecule type" value="Genomic_DNA"/>
</dbReference>
<feature type="compositionally biased region" description="Basic and acidic residues" evidence="1">
    <location>
        <begin position="93"/>
        <end position="103"/>
    </location>
</feature>
<feature type="domain" description="Bacterial Ig" evidence="2">
    <location>
        <begin position="45"/>
        <end position="114"/>
    </location>
</feature>
<feature type="compositionally biased region" description="Basic and acidic residues" evidence="1">
    <location>
        <begin position="175"/>
        <end position="185"/>
    </location>
</feature>
<dbReference type="Pfam" id="PF17936">
    <property type="entry name" value="Big_6"/>
    <property type="match status" value="5"/>
</dbReference>
<proteinExistence type="predicted"/>
<dbReference type="InterPro" id="IPR013783">
    <property type="entry name" value="Ig-like_fold"/>
</dbReference>
<feature type="domain" description="Bacterial Ig" evidence="2">
    <location>
        <begin position="210"/>
        <end position="276"/>
    </location>
</feature>
<dbReference type="AlphaFoldDB" id="N8ZTS4"/>
<feature type="non-terminal residue" evidence="3">
    <location>
        <position position="1"/>
    </location>
</feature>
<organism evidence="3 4">
    <name type="scientific">Acinetobacter gerneri DSM 14967 = CIP 107464 = MTCC 9824</name>
    <dbReference type="NCBI Taxonomy" id="1120926"/>
    <lineage>
        <taxon>Bacteria</taxon>
        <taxon>Pseudomonadati</taxon>
        <taxon>Pseudomonadota</taxon>
        <taxon>Gammaproteobacteria</taxon>
        <taxon>Moraxellales</taxon>
        <taxon>Moraxellaceae</taxon>
        <taxon>Acinetobacter</taxon>
    </lineage>
</organism>
<dbReference type="InterPro" id="IPR041498">
    <property type="entry name" value="Big_6"/>
</dbReference>
<evidence type="ECO:0000259" key="2">
    <source>
        <dbReference type="Pfam" id="PF17936"/>
    </source>
</evidence>
<keyword evidence="4" id="KW-1185">Reference proteome</keyword>
<feature type="region of interest" description="Disordered" evidence="1">
    <location>
        <begin position="1"/>
        <end position="290"/>
    </location>
</feature>
<accession>N8ZTS4</accession>
<dbReference type="HOGENOM" id="CLU_457541_0_0_6"/>
<gene>
    <name evidence="3" type="ORF">F960_00634</name>
</gene>
<feature type="domain" description="Bacterial Ig" evidence="2">
    <location>
        <begin position="366"/>
        <end position="442"/>
    </location>
</feature>